<gene>
    <name evidence="9" type="ORF">DXX93_16435</name>
</gene>
<feature type="repeat" description="TPR" evidence="4">
    <location>
        <begin position="182"/>
        <end position="215"/>
    </location>
</feature>
<dbReference type="EMBL" id="QUOU01000001">
    <property type="protein sequence ID" value="REL27992.1"/>
    <property type="molecule type" value="Genomic_DNA"/>
</dbReference>
<comment type="caution">
    <text evidence="9">The sequence shown here is derived from an EMBL/GenBank/DDBJ whole genome shotgun (WGS) entry which is preliminary data.</text>
</comment>
<keyword evidence="4" id="KW-0802">TPR repeat</keyword>
<feature type="domain" description="GGDEF" evidence="8">
    <location>
        <begin position="486"/>
        <end position="620"/>
    </location>
</feature>
<evidence type="ECO:0000313" key="10">
    <source>
        <dbReference type="Proteomes" id="UP000256478"/>
    </source>
</evidence>
<protein>
    <recommendedName>
        <fullName evidence="2">diguanylate cyclase</fullName>
        <ecNumber evidence="2">2.7.7.65</ecNumber>
    </recommendedName>
</protein>
<dbReference type="PANTHER" id="PTHR45138">
    <property type="entry name" value="REGULATORY COMPONENTS OF SENSORY TRANSDUCTION SYSTEM"/>
    <property type="match status" value="1"/>
</dbReference>
<keyword evidence="6" id="KW-0812">Transmembrane</keyword>
<dbReference type="InterPro" id="IPR043128">
    <property type="entry name" value="Rev_trsase/Diguanyl_cyclase"/>
</dbReference>
<feature type="chain" id="PRO_5017672009" description="diguanylate cyclase" evidence="7">
    <location>
        <begin position="21"/>
        <end position="621"/>
    </location>
</feature>
<feature type="transmembrane region" description="Helical" evidence="6">
    <location>
        <begin position="425"/>
        <end position="446"/>
    </location>
</feature>
<dbReference type="Gene3D" id="3.30.70.270">
    <property type="match status" value="1"/>
</dbReference>
<evidence type="ECO:0000256" key="7">
    <source>
        <dbReference type="SAM" id="SignalP"/>
    </source>
</evidence>
<dbReference type="InterPro" id="IPR029787">
    <property type="entry name" value="Nucleotide_cyclase"/>
</dbReference>
<dbReference type="SMART" id="SM00028">
    <property type="entry name" value="TPR"/>
    <property type="match status" value="5"/>
</dbReference>
<dbReference type="Proteomes" id="UP000256478">
    <property type="component" value="Unassembled WGS sequence"/>
</dbReference>
<dbReference type="InterPro" id="IPR000160">
    <property type="entry name" value="GGDEF_dom"/>
</dbReference>
<accession>A0A3E0TVQ5</accession>
<dbReference type="FunFam" id="3.30.70.270:FF:000001">
    <property type="entry name" value="Diguanylate cyclase domain protein"/>
    <property type="match status" value="1"/>
</dbReference>
<dbReference type="SUPFAM" id="SSF55073">
    <property type="entry name" value="Nucleotide cyclase"/>
    <property type="match status" value="1"/>
</dbReference>
<dbReference type="Gene3D" id="1.25.40.10">
    <property type="entry name" value="Tetratricopeptide repeat domain"/>
    <property type="match status" value="2"/>
</dbReference>
<feature type="signal peptide" evidence="7">
    <location>
        <begin position="1"/>
        <end position="20"/>
    </location>
</feature>
<dbReference type="PROSITE" id="PS50887">
    <property type="entry name" value="GGDEF"/>
    <property type="match status" value="1"/>
</dbReference>
<evidence type="ECO:0000256" key="1">
    <source>
        <dbReference type="ARBA" id="ARBA00001946"/>
    </source>
</evidence>
<dbReference type="CDD" id="cd01949">
    <property type="entry name" value="GGDEF"/>
    <property type="match status" value="1"/>
</dbReference>
<dbReference type="GO" id="GO:0052621">
    <property type="term" value="F:diguanylate cyclase activity"/>
    <property type="evidence" value="ECO:0007669"/>
    <property type="project" value="UniProtKB-EC"/>
</dbReference>
<name>A0A3E0TVQ5_9GAMM</name>
<keyword evidence="7" id="KW-0732">Signal</keyword>
<dbReference type="SMART" id="SM00267">
    <property type="entry name" value="GGDEF"/>
    <property type="match status" value="1"/>
</dbReference>
<evidence type="ECO:0000256" key="4">
    <source>
        <dbReference type="PROSITE-ProRule" id="PRU00339"/>
    </source>
</evidence>
<dbReference type="EC" id="2.7.7.65" evidence="2"/>
<sequence>MLLFRCGIVICWLLSAVVSANSYSVEHFQAIGKDINRNPHPVYQQLLEIEKNREALSQQAYLWLLYRKAQAENLLYFHQEFAQTVQAANALIREDSPSEVRAYIGIYRGIVSERRGHYTKAIALYREAMALAKADNLNYAYTYAKQNLAYSLSLTELYETSLSDLQEAYVEAFAIDDHLLIAVINETYGAVYGYMHEYEKSIEYYNRALDTYERLGYRPFVAEAIYGLASTYRYMKQYDKAIAKFNLYLKRIDYTPNKEISYFGAYGLGMTYAEKGDCALAIEAIDRALLLNGQIDYDAELYKQKANCLIRQGKLAEAEQNIIRAEQIFAQMPELAGTTWTLETTKVRAALAYARGEYELSYRLLKRYYEAYAELLIKNSSQQLIRVRAAMELERQNVELSLLEQRSKVQSLRQERQEQSTWQQIFLVAGVSIVVVLALVIVVVLYRTNKRIYELSIKDPLSGVFNRRYVFEYLDKLLVNSYGRNSDLAVLLFDIDDFKQVNDKYGHPFGDEVIYRVSQIAQDTLRLGDVLGRIGGEEFLCILPRTDAMQAKAIAERLANNIQQALFTNEMGQQITITCSVGISALDDSHQDRATLYVQSDKALYQAKTNGKNQVVIFSTG</sequence>
<evidence type="ECO:0000256" key="6">
    <source>
        <dbReference type="SAM" id="Phobius"/>
    </source>
</evidence>
<dbReference type="Pfam" id="PF00990">
    <property type="entry name" value="GGDEF"/>
    <property type="match status" value="1"/>
</dbReference>
<reference evidence="9 10" key="1">
    <citation type="submission" date="2018-08" db="EMBL/GenBank/DDBJ databases">
        <title>Thalassotalea euphylliae genome.</title>
        <authorList>
            <person name="Summers S."/>
            <person name="Rice S.A."/>
            <person name="Freckelton M.L."/>
            <person name="Nedved B.T."/>
            <person name="Hadfield M.G."/>
        </authorList>
    </citation>
    <scope>NUCLEOTIDE SEQUENCE [LARGE SCALE GENOMIC DNA]</scope>
    <source>
        <strain evidence="9 10">H1</strain>
    </source>
</reference>
<evidence type="ECO:0000256" key="2">
    <source>
        <dbReference type="ARBA" id="ARBA00012528"/>
    </source>
</evidence>
<evidence type="ECO:0000313" key="9">
    <source>
        <dbReference type="EMBL" id="REL27992.1"/>
    </source>
</evidence>
<dbReference type="InterPro" id="IPR019734">
    <property type="entry name" value="TPR_rpt"/>
</dbReference>
<evidence type="ECO:0000256" key="3">
    <source>
        <dbReference type="ARBA" id="ARBA00034247"/>
    </source>
</evidence>
<dbReference type="RefSeq" id="WP_116009055.1">
    <property type="nucleotide sequence ID" value="NZ_QUOU01000001.1"/>
</dbReference>
<dbReference type="InterPro" id="IPR011990">
    <property type="entry name" value="TPR-like_helical_dom_sf"/>
</dbReference>
<evidence type="ECO:0000256" key="5">
    <source>
        <dbReference type="SAM" id="Coils"/>
    </source>
</evidence>
<keyword evidence="6" id="KW-0472">Membrane</keyword>
<comment type="catalytic activity">
    <reaction evidence="3">
        <text>2 GTP = 3',3'-c-di-GMP + 2 diphosphate</text>
        <dbReference type="Rhea" id="RHEA:24898"/>
        <dbReference type="ChEBI" id="CHEBI:33019"/>
        <dbReference type="ChEBI" id="CHEBI:37565"/>
        <dbReference type="ChEBI" id="CHEBI:58805"/>
        <dbReference type="EC" id="2.7.7.65"/>
    </reaction>
</comment>
<organism evidence="9 10">
    <name type="scientific">Thalassotalea euphylliae</name>
    <dbReference type="NCBI Taxonomy" id="1655234"/>
    <lineage>
        <taxon>Bacteria</taxon>
        <taxon>Pseudomonadati</taxon>
        <taxon>Pseudomonadota</taxon>
        <taxon>Gammaproteobacteria</taxon>
        <taxon>Alteromonadales</taxon>
        <taxon>Colwelliaceae</taxon>
        <taxon>Thalassotalea</taxon>
    </lineage>
</organism>
<keyword evidence="5" id="KW-0175">Coiled coil</keyword>
<dbReference type="InterPro" id="IPR050469">
    <property type="entry name" value="Diguanylate_Cyclase"/>
</dbReference>
<dbReference type="Pfam" id="PF13424">
    <property type="entry name" value="TPR_12"/>
    <property type="match status" value="1"/>
</dbReference>
<dbReference type="PROSITE" id="PS50005">
    <property type="entry name" value="TPR"/>
    <property type="match status" value="1"/>
</dbReference>
<evidence type="ECO:0000259" key="8">
    <source>
        <dbReference type="PROSITE" id="PS50887"/>
    </source>
</evidence>
<dbReference type="SUPFAM" id="SSF48452">
    <property type="entry name" value="TPR-like"/>
    <property type="match status" value="3"/>
</dbReference>
<dbReference type="PANTHER" id="PTHR45138:SF9">
    <property type="entry name" value="DIGUANYLATE CYCLASE DGCM-RELATED"/>
    <property type="match status" value="1"/>
</dbReference>
<dbReference type="OrthoDB" id="6191081at2"/>
<dbReference type="NCBIfam" id="TIGR00254">
    <property type="entry name" value="GGDEF"/>
    <property type="match status" value="1"/>
</dbReference>
<proteinExistence type="predicted"/>
<keyword evidence="6" id="KW-1133">Transmembrane helix</keyword>
<comment type="cofactor">
    <cofactor evidence="1">
        <name>Mg(2+)</name>
        <dbReference type="ChEBI" id="CHEBI:18420"/>
    </cofactor>
</comment>
<feature type="coiled-coil region" evidence="5">
    <location>
        <begin position="386"/>
        <end position="415"/>
    </location>
</feature>
<dbReference type="AlphaFoldDB" id="A0A3E0TVQ5"/>